<dbReference type="InterPro" id="IPR002110">
    <property type="entry name" value="Ankyrin_rpt"/>
</dbReference>
<dbReference type="SUPFAM" id="SSF48403">
    <property type="entry name" value="Ankyrin repeat"/>
    <property type="match status" value="3"/>
</dbReference>
<organism evidence="5">
    <name type="scientific">Arcella intermedia</name>
    <dbReference type="NCBI Taxonomy" id="1963864"/>
    <lineage>
        <taxon>Eukaryota</taxon>
        <taxon>Amoebozoa</taxon>
        <taxon>Tubulinea</taxon>
        <taxon>Elardia</taxon>
        <taxon>Arcellinida</taxon>
        <taxon>Sphaerothecina</taxon>
        <taxon>Arcellidae</taxon>
        <taxon>Arcella</taxon>
    </lineage>
</organism>
<feature type="region of interest" description="Disordered" evidence="4">
    <location>
        <begin position="258"/>
        <end position="278"/>
    </location>
</feature>
<evidence type="ECO:0000256" key="3">
    <source>
        <dbReference type="PROSITE-ProRule" id="PRU00023"/>
    </source>
</evidence>
<evidence type="ECO:0000256" key="4">
    <source>
        <dbReference type="SAM" id="MobiDB-lite"/>
    </source>
</evidence>
<dbReference type="Pfam" id="PF12796">
    <property type="entry name" value="Ank_2"/>
    <property type="match status" value="3"/>
</dbReference>
<dbReference type="InterPro" id="IPR036770">
    <property type="entry name" value="Ankyrin_rpt-contain_sf"/>
</dbReference>
<keyword evidence="2 3" id="KW-0040">ANK repeat</keyword>
<dbReference type="PANTHER" id="PTHR24198:SF165">
    <property type="entry name" value="ANKYRIN REPEAT-CONTAINING PROTEIN-RELATED"/>
    <property type="match status" value="1"/>
</dbReference>
<dbReference type="PANTHER" id="PTHR24198">
    <property type="entry name" value="ANKYRIN REPEAT AND PROTEIN KINASE DOMAIN-CONTAINING PROTEIN"/>
    <property type="match status" value="1"/>
</dbReference>
<evidence type="ECO:0000256" key="1">
    <source>
        <dbReference type="ARBA" id="ARBA00022737"/>
    </source>
</evidence>
<dbReference type="Gene3D" id="1.25.40.20">
    <property type="entry name" value="Ankyrin repeat-containing domain"/>
    <property type="match status" value="3"/>
</dbReference>
<dbReference type="PROSITE" id="PS50088">
    <property type="entry name" value="ANK_REPEAT"/>
    <property type="match status" value="1"/>
</dbReference>
<dbReference type="AlphaFoldDB" id="A0A6B2L1N4"/>
<protein>
    <submittedName>
        <fullName evidence="5">Uncharacterized protein</fullName>
    </submittedName>
</protein>
<dbReference type="SMART" id="SM00248">
    <property type="entry name" value="ANK"/>
    <property type="match status" value="10"/>
</dbReference>
<reference evidence="5" key="1">
    <citation type="journal article" date="2020" name="J. Eukaryot. Microbiol.">
        <title>De novo Sequencing, Assembly and Annotation of the Transcriptome for the Free-Living Testate Amoeba Arcella intermedia.</title>
        <authorList>
            <person name="Ribeiro G.M."/>
            <person name="Porfirio-Sousa A.L."/>
            <person name="Maurer-Alcala X.X."/>
            <person name="Katz L.A."/>
            <person name="Lahr D.J.G."/>
        </authorList>
    </citation>
    <scope>NUCLEOTIDE SEQUENCE</scope>
</reference>
<proteinExistence type="predicted"/>
<evidence type="ECO:0000313" key="5">
    <source>
        <dbReference type="EMBL" id="NDV30846.1"/>
    </source>
</evidence>
<feature type="repeat" description="ANK" evidence="3">
    <location>
        <begin position="41"/>
        <end position="73"/>
    </location>
</feature>
<keyword evidence="1" id="KW-0677">Repeat</keyword>
<feature type="compositionally biased region" description="Pro residues" evidence="4">
    <location>
        <begin position="262"/>
        <end position="272"/>
    </location>
</feature>
<accession>A0A6B2L1N4</accession>
<sequence>MKSSLFDREELQKGPLFSICKKGDIRLLKALVRVLGRLPASYETSLLVACEYGHQEVVSFLIHNDADPSLQENYPLVLSCDKGHAQVVTTLLAHPKVSPSAQNNFPIALACANGHVEVVKLLLQFRESGVDPGSPNNFGLCHAAENGHIQIVRLLLTVPSVDPAARDNAPLCLAAENGHVEILRLLMECERVDPAAQNNYALRTACSKGNAEIVRLLLLHPEVDPGADNDEPLCVACKEGHFEIVRLLLTYCHTELDSSPPSSSPPSSPPSSPHFSFLQIPDKHQTANKQIIHSPLPSLPSSPLASSPLASSPYFISHHGRRISNSIPSPSPSPHFSSMSPISTSLPLPSLHSYKSQNPTIHKPRTVNPAARQNYPLLYACSSGHAEIVRLLLQFPSVDPSIKDYLPLCKACVKGHLNVVKVLVGEEMEEKKDWDVKKSGKDNGRVRRTSYTPTTRHKSRVDLAAKDHYPLRSACTFGHVGLVKFLMENLHVNDKVLNGCIKIAKEKGHNQVVELLSKRTKGKF</sequence>
<evidence type="ECO:0000256" key="2">
    <source>
        <dbReference type="ARBA" id="ARBA00023043"/>
    </source>
</evidence>
<name>A0A6B2L1N4_9EUKA</name>
<feature type="region of interest" description="Disordered" evidence="4">
    <location>
        <begin position="435"/>
        <end position="457"/>
    </location>
</feature>
<feature type="compositionally biased region" description="Basic and acidic residues" evidence="4">
    <location>
        <begin position="435"/>
        <end position="445"/>
    </location>
</feature>
<dbReference type="Pfam" id="PF00023">
    <property type="entry name" value="Ank"/>
    <property type="match status" value="1"/>
</dbReference>
<dbReference type="EMBL" id="GIBP01001877">
    <property type="protein sequence ID" value="NDV30846.1"/>
    <property type="molecule type" value="Transcribed_RNA"/>
</dbReference>